<dbReference type="Proteomes" id="UP000236333">
    <property type="component" value="Unassembled WGS sequence"/>
</dbReference>
<dbReference type="AlphaFoldDB" id="A0A2J8AKD3"/>
<comment type="caution">
    <text evidence="1">The sequence shown here is derived from an EMBL/GenBank/DDBJ whole genome shotgun (WGS) entry which is preliminary data.</text>
</comment>
<keyword evidence="2" id="KW-1185">Reference proteome</keyword>
<sequence length="102" mass="11216">MARLALGWRSGPCAAWAALCDPLHKAVAAVHRGRSACARRLELSEPLSSAALGCRTQLHLITRRPWASRTELHAFGQIASPGILKLYLSSNRHLPARARRRT</sequence>
<dbReference type="EMBL" id="PGGS01000001">
    <property type="protein sequence ID" value="PNH12973.1"/>
    <property type="molecule type" value="Genomic_DNA"/>
</dbReference>
<proteinExistence type="predicted"/>
<gene>
    <name evidence="1" type="ORF">TSOC_000030</name>
</gene>
<protein>
    <submittedName>
        <fullName evidence="1">Uncharacterized protein</fullName>
    </submittedName>
</protein>
<reference evidence="1 2" key="1">
    <citation type="journal article" date="2017" name="Mol. Biol. Evol.">
        <title>The 4-celled Tetrabaena socialis nuclear genome reveals the essential components for genetic control of cell number at the origin of multicellularity in the volvocine lineage.</title>
        <authorList>
            <person name="Featherston J."/>
            <person name="Arakaki Y."/>
            <person name="Hanschen E.R."/>
            <person name="Ferris P.J."/>
            <person name="Michod R.E."/>
            <person name="Olson B.J.S.C."/>
            <person name="Nozaki H."/>
            <person name="Durand P.M."/>
        </authorList>
    </citation>
    <scope>NUCLEOTIDE SEQUENCE [LARGE SCALE GENOMIC DNA]</scope>
    <source>
        <strain evidence="1 2">NIES-571</strain>
    </source>
</reference>
<name>A0A2J8AKD3_9CHLO</name>
<evidence type="ECO:0000313" key="2">
    <source>
        <dbReference type="Proteomes" id="UP000236333"/>
    </source>
</evidence>
<evidence type="ECO:0000313" key="1">
    <source>
        <dbReference type="EMBL" id="PNH12973.1"/>
    </source>
</evidence>
<accession>A0A2J8AKD3</accession>
<organism evidence="1 2">
    <name type="scientific">Tetrabaena socialis</name>
    <dbReference type="NCBI Taxonomy" id="47790"/>
    <lineage>
        <taxon>Eukaryota</taxon>
        <taxon>Viridiplantae</taxon>
        <taxon>Chlorophyta</taxon>
        <taxon>core chlorophytes</taxon>
        <taxon>Chlorophyceae</taxon>
        <taxon>CS clade</taxon>
        <taxon>Chlamydomonadales</taxon>
        <taxon>Tetrabaenaceae</taxon>
        <taxon>Tetrabaena</taxon>
    </lineage>
</organism>